<dbReference type="SUPFAM" id="SSF56176">
    <property type="entry name" value="FAD-binding/transporter-associated domain-like"/>
    <property type="match status" value="1"/>
</dbReference>
<dbReference type="InterPro" id="IPR046867">
    <property type="entry name" value="AldOxase/xan_DH_MoCoBD2"/>
</dbReference>
<dbReference type="FunFam" id="3.30.365.10:FF:000003">
    <property type="entry name" value="Aldehyde oxidase 1"/>
    <property type="match status" value="1"/>
</dbReference>
<dbReference type="FunFam" id="3.30.465.10:FF:000004">
    <property type="entry name" value="Xanthine dehydrogenase/oxidase"/>
    <property type="match status" value="1"/>
</dbReference>
<dbReference type="GO" id="GO:0051537">
    <property type="term" value="F:2 iron, 2 sulfur cluster binding"/>
    <property type="evidence" value="ECO:0007669"/>
    <property type="project" value="UniProtKB-KW"/>
</dbReference>
<comment type="similarity">
    <text evidence="3">Belongs to the xanthine dehydrogenase family.</text>
</comment>
<gene>
    <name evidence="18" type="ORF">MANT1106_LOCUS20370</name>
</gene>
<dbReference type="InterPro" id="IPR016166">
    <property type="entry name" value="FAD-bd_PCMH"/>
</dbReference>
<evidence type="ECO:0000256" key="4">
    <source>
        <dbReference type="ARBA" id="ARBA00022505"/>
    </source>
</evidence>
<keyword evidence="10" id="KW-0408">Iron</keyword>
<dbReference type="Pfam" id="PF01315">
    <property type="entry name" value="Ald_Xan_dh_C"/>
    <property type="match status" value="1"/>
</dbReference>
<feature type="active site" description="Proton acceptor" evidence="14">
    <location>
        <position position="972"/>
    </location>
</feature>
<evidence type="ECO:0000256" key="12">
    <source>
        <dbReference type="ARBA" id="ARBA00023140"/>
    </source>
</evidence>
<evidence type="ECO:0000256" key="11">
    <source>
        <dbReference type="ARBA" id="ARBA00023014"/>
    </source>
</evidence>
<dbReference type="SMART" id="SM01092">
    <property type="entry name" value="CO_deh_flav_C"/>
    <property type="match status" value="1"/>
</dbReference>
<dbReference type="InterPro" id="IPR037165">
    <property type="entry name" value="AldOxase/xan_DH_Mopterin-bd_sf"/>
</dbReference>
<evidence type="ECO:0000256" key="16">
    <source>
        <dbReference type="PIRSR" id="PIRSR000127-3"/>
    </source>
</evidence>
<dbReference type="PIRSF" id="PIRSF000127">
    <property type="entry name" value="Xanthine_DH"/>
    <property type="match status" value="1"/>
</dbReference>
<dbReference type="EMBL" id="HBFC01034238">
    <property type="protein sequence ID" value="CAD8721158.1"/>
    <property type="molecule type" value="Transcribed_RNA"/>
</dbReference>
<dbReference type="InterPro" id="IPR016208">
    <property type="entry name" value="Ald_Oxase/xanthine_DH-like"/>
</dbReference>
<organism evidence="18">
    <name type="scientific">Mantoniella antarctica</name>
    <dbReference type="NCBI Taxonomy" id="81844"/>
    <lineage>
        <taxon>Eukaryota</taxon>
        <taxon>Viridiplantae</taxon>
        <taxon>Chlorophyta</taxon>
        <taxon>Mamiellophyceae</taxon>
        <taxon>Mamiellales</taxon>
        <taxon>Mamiellaceae</taxon>
        <taxon>Mantoniella</taxon>
    </lineage>
</organism>
<comment type="cofactor">
    <cofactor evidence="1 15">
        <name>FAD</name>
        <dbReference type="ChEBI" id="CHEBI:57692"/>
    </cofactor>
</comment>
<dbReference type="Pfam" id="PF20256">
    <property type="entry name" value="MoCoBD_2"/>
    <property type="match status" value="1"/>
</dbReference>
<feature type="binding site" evidence="15">
    <location>
        <position position="116"/>
    </location>
    <ligand>
        <name>FAD</name>
        <dbReference type="ChEBI" id="CHEBI:57692"/>
    </ligand>
</feature>
<dbReference type="Gene3D" id="3.90.1170.50">
    <property type="entry name" value="Aldehyde oxidase/xanthine dehydrogenase, a/b hammerhead"/>
    <property type="match status" value="1"/>
</dbReference>
<dbReference type="InterPro" id="IPR036318">
    <property type="entry name" value="FAD-bd_PCMH-like_sf"/>
</dbReference>
<comment type="cofactor">
    <cofactor evidence="13">
        <name>[2Fe-2S] cluster</name>
        <dbReference type="ChEBI" id="CHEBI:190135"/>
    </cofactor>
</comment>
<evidence type="ECO:0000256" key="8">
    <source>
        <dbReference type="ARBA" id="ARBA00022827"/>
    </source>
</evidence>
<feature type="binding site" evidence="15">
    <location>
        <position position="98"/>
    </location>
    <ligand>
        <name>FAD</name>
        <dbReference type="ChEBI" id="CHEBI:57692"/>
    </ligand>
</feature>
<dbReference type="InterPro" id="IPR002346">
    <property type="entry name" value="Mopterin_DH_FAD-bd"/>
</dbReference>
<keyword evidence="8 15" id="KW-0274">FAD</keyword>
<evidence type="ECO:0000256" key="15">
    <source>
        <dbReference type="PIRSR" id="PIRSR000127-2"/>
    </source>
</evidence>
<dbReference type="PROSITE" id="PS51387">
    <property type="entry name" value="FAD_PCMH"/>
    <property type="match status" value="1"/>
</dbReference>
<evidence type="ECO:0000256" key="2">
    <source>
        <dbReference type="ARBA" id="ARBA00004275"/>
    </source>
</evidence>
<dbReference type="InterPro" id="IPR036683">
    <property type="entry name" value="CO_DH_flav_C_dom_sf"/>
</dbReference>
<feature type="domain" description="FAD-binding PCMH-type" evidence="17">
    <location>
        <begin position="1"/>
        <end position="108"/>
    </location>
</feature>
<evidence type="ECO:0000256" key="1">
    <source>
        <dbReference type="ARBA" id="ARBA00001974"/>
    </source>
</evidence>
<accession>A0A7S0SZJ6</accession>
<dbReference type="InterPro" id="IPR016169">
    <property type="entry name" value="FAD-bd_PCMH_sub2"/>
</dbReference>
<feature type="binding site" evidence="15">
    <location>
        <position position="615"/>
    </location>
    <ligand>
        <name>substrate</name>
    </ligand>
</feature>
<evidence type="ECO:0000313" key="18">
    <source>
        <dbReference type="EMBL" id="CAD8721158.1"/>
    </source>
</evidence>
<comment type="subcellular location">
    <subcellularLocation>
        <location evidence="2">Peroxisome</location>
    </subcellularLocation>
</comment>
<feature type="binding site" evidence="15">
    <location>
        <position position="711"/>
    </location>
    <ligand>
        <name>substrate</name>
    </ligand>
</feature>
<evidence type="ECO:0000259" key="17">
    <source>
        <dbReference type="PROSITE" id="PS51387"/>
    </source>
</evidence>
<feature type="binding site" evidence="16">
    <location>
        <position position="468"/>
    </location>
    <ligand>
        <name>Mo-molybdopterin</name>
        <dbReference type="ChEBI" id="CHEBI:71302"/>
    </ligand>
    <ligandPart>
        <name>Mo</name>
        <dbReference type="ChEBI" id="CHEBI:28685"/>
    </ligandPart>
</feature>
<feature type="binding site" evidence="15">
    <location>
        <position position="503"/>
    </location>
    <ligand>
        <name>substrate</name>
    </ligand>
</feature>
<evidence type="ECO:0000256" key="10">
    <source>
        <dbReference type="ARBA" id="ARBA00023004"/>
    </source>
</evidence>
<dbReference type="InterPro" id="IPR005107">
    <property type="entry name" value="CO_DH_flav_C"/>
</dbReference>
<evidence type="ECO:0000256" key="6">
    <source>
        <dbReference type="ARBA" id="ARBA00022714"/>
    </source>
</evidence>
<keyword evidence="4 16" id="KW-0500">Molybdenum</keyword>
<feature type="binding site" evidence="16">
    <location>
        <position position="780"/>
    </location>
    <ligand>
        <name>Mo-molybdopterin</name>
        <dbReference type="ChEBI" id="CHEBI:71302"/>
    </ligand>
    <ligandPart>
        <name>Mo</name>
        <dbReference type="ChEBI" id="CHEBI:28685"/>
    </ligandPart>
</feature>
<dbReference type="Pfam" id="PF00941">
    <property type="entry name" value="FAD_binding_5"/>
    <property type="match status" value="1"/>
</dbReference>
<evidence type="ECO:0000256" key="13">
    <source>
        <dbReference type="ARBA" id="ARBA00034078"/>
    </source>
</evidence>
<keyword evidence="9" id="KW-0560">Oxidoreductase</keyword>
<feature type="binding site" evidence="15">
    <location>
        <position position="31"/>
    </location>
    <ligand>
        <name>FAD</name>
        <dbReference type="ChEBI" id="CHEBI:57692"/>
    </ligand>
</feature>
<dbReference type="InterPro" id="IPR000674">
    <property type="entry name" value="Ald_Oxase/Xan_DH_a/b"/>
</dbReference>
<dbReference type="InterPro" id="IPR008274">
    <property type="entry name" value="AldOxase/xan_DH_MoCoBD1"/>
</dbReference>
<dbReference type="Gene3D" id="3.30.365.10">
    <property type="entry name" value="Aldehyde oxidase/xanthine dehydrogenase, molybdopterin binding domain"/>
    <property type="match status" value="4"/>
</dbReference>
<evidence type="ECO:0000256" key="5">
    <source>
        <dbReference type="ARBA" id="ARBA00022630"/>
    </source>
</evidence>
<keyword evidence="7 16" id="KW-0479">Metal-binding</keyword>
<keyword evidence="11" id="KW-0411">Iron-sulfur</keyword>
<keyword evidence="12" id="KW-0576">Peroxisome</keyword>
<proteinExistence type="inferred from homology"/>
<feature type="binding site" evidence="16">
    <location>
        <position position="613"/>
    </location>
    <ligand>
        <name>Mo-molybdopterin</name>
        <dbReference type="ChEBI" id="CHEBI:71302"/>
    </ligand>
    <ligandPart>
        <name>Mo</name>
        <dbReference type="ChEBI" id="CHEBI:28685"/>
    </ligandPart>
</feature>
<dbReference type="Gene3D" id="3.30.465.10">
    <property type="match status" value="1"/>
</dbReference>
<dbReference type="SMART" id="SM01008">
    <property type="entry name" value="Ald_Xan_dh_C"/>
    <property type="match status" value="1"/>
</dbReference>
<dbReference type="FunFam" id="3.90.1170.50:FF:000001">
    <property type="entry name" value="Aldehyde oxidase 1"/>
    <property type="match status" value="1"/>
</dbReference>
<dbReference type="FunFam" id="3.30.365.10:FF:000004">
    <property type="entry name" value="Xanthine dehydrogenase oxidase"/>
    <property type="match status" value="1"/>
</dbReference>
<dbReference type="SUPFAM" id="SSF55447">
    <property type="entry name" value="CO dehydrogenase flavoprotein C-terminal domain-like"/>
    <property type="match status" value="1"/>
</dbReference>
<dbReference type="FunFam" id="3.30.365.10:FF:000002">
    <property type="entry name" value="Xanthine dehydrogenase oxidase"/>
    <property type="match status" value="1"/>
</dbReference>
<feature type="binding site" evidence="15">
    <location>
        <position position="581"/>
    </location>
    <ligand>
        <name>substrate</name>
    </ligand>
</feature>
<evidence type="ECO:0000256" key="14">
    <source>
        <dbReference type="PIRSR" id="PIRSR000127-1"/>
    </source>
</evidence>
<comment type="cofactor">
    <cofactor evidence="16">
        <name>Mo-molybdopterin</name>
        <dbReference type="ChEBI" id="CHEBI:71302"/>
    </cofactor>
    <text evidence="16">Binds 1 Mo-molybdopterin (Mo-MPT) cofactor per subunit.</text>
</comment>
<feature type="binding site" evidence="16">
    <location>
        <position position="499"/>
    </location>
    <ligand>
        <name>Mo-molybdopterin</name>
        <dbReference type="ChEBI" id="CHEBI:71302"/>
    </ligand>
    <ligandPart>
        <name>Mo</name>
        <dbReference type="ChEBI" id="CHEBI:28685"/>
    </ligandPart>
</feature>
<feature type="binding site" evidence="15">
    <location>
        <position position="54"/>
    </location>
    <ligand>
        <name>FAD</name>
        <dbReference type="ChEBI" id="CHEBI:57692"/>
    </ligand>
</feature>
<dbReference type="SUPFAM" id="SSF56003">
    <property type="entry name" value="Molybdenum cofactor-binding domain"/>
    <property type="match status" value="1"/>
</dbReference>
<sequence length="1038" mass="112013">MLEHACVRLVKELPEEQTSCLRAIKEQLRWFAGPQVRNVSSIGGDVCTGSPISDLNPLWIACGATFTVESLDRGARHIPAGQFFKGYRTCDMKPDEILTTIALPLNRRGEYVREFKQSHRREDDIAIVTSGMRARFDVVDGVATVSEVVLGYGGMSFKTVSCPKTQALLIGKPWNDDTLKLALASLAEDLPMAPDVPGGMCEFRRSLANSFFFKFYVDCSRRLEADGLVGNALAAAGLDAADVSAADRFHRPSPKGAQYFQIQEGKQVGQAVMHQAAEVQVTGEAEYCDDIAKPVGTLHGALVMSTVPHARLVKVDPSAALAMPGVHGYFGAADVPHNDTGPVVYDEEVFASEFVTCVGHQIGIVVAETQDIALEAARLVQVQYEELPALLSIDDAVAAGSYHEYPPFTDHTIEDGDVEAAMAACAAAGRVIEGEARCGGQEHFYLEPMANLVWCGDNDEVHTISSTQAPMKHQKLIAKALGLPCNKVVCKIKRVGGGFGGKETRAAFLNVCAAIPAFHLRKPVSLVLDRHVDMAITGARHAFLGKYKVGYSAEGKILALDMRLYNNAGNSLDLSGAIMDRALFHSDGAYKIPNIRVTGKCCKTHMPSNTAFRGFGGPQGVLFAEMWMDRVARRLNKAAEEVRELNLYEEGETCHFGQKMVSSQLKACWEQATGSASLAERRASVVAFNAAHKHKKRGIAATPVKFGISFTALFFNQAGALIHCYLDGTVLVTHGGVEMGQGLHTKMAQVCAQELGITTDKVYIAETSTDKVPNASPTAASSSSDLYGAAVVDACRQLNERLAPVKAKLGEEASKDFAAVCNAAYFSRVDLSAHGWYVTPNLEWEWDGTKGNPFNYFCFGAAVSEVEVDTLSGDINLLRTDIVMDVGDSINPALDVGQVEGGFVQGMGWVALEELIFGDKDHTWVKPGTLFTAGPGTYKIPTANDIPLEFNVTLLHNAPNPRAVASSKAVGEPPFLLANSVLFAIKDAVCEARMALGLGVDFDFNSPATPERVRMACAGPITKLFYKSDEVYRAKLTC</sequence>
<name>A0A7S0SZJ6_9CHLO</name>
<dbReference type="Pfam" id="PF02738">
    <property type="entry name" value="MoCoBD_1"/>
    <property type="match status" value="1"/>
</dbReference>
<dbReference type="Pfam" id="PF03450">
    <property type="entry name" value="CO_deh_flav_C"/>
    <property type="match status" value="1"/>
</dbReference>
<dbReference type="PANTHER" id="PTHR45444">
    <property type="entry name" value="XANTHINE DEHYDROGENASE"/>
    <property type="match status" value="1"/>
</dbReference>
<dbReference type="GO" id="GO:0005777">
    <property type="term" value="C:peroxisome"/>
    <property type="evidence" value="ECO:0007669"/>
    <property type="project" value="UniProtKB-SubCell"/>
</dbReference>
<evidence type="ECO:0000256" key="9">
    <source>
        <dbReference type="ARBA" id="ARBA00023002"/>
    </source>
</evidence>
<dbReference type="AlphaFoldDB" id="A0A7S0SZJ6"/>
<evidence type="ECO:0000256" key="3">
    <source>
        <dbReference type="ARBA" id="ARBA00006849"/>
    </source>
</evidence>
<keyword evidence="5" id="KW-0285">Flavoprotein</keyword>
<dbReference type="Gene3D" id="3.30.390.50">
    <property type="entry name" value="CO dehydrogenase flavoprotein, C-terminal domain"/>
    <property type="match status" value="1"/>
</dbReference>
<dbReference type="GO" id="GO:0071949">
    <property type="term" value="F:FAD binding"/>
    <property type="evidence" value="ECO:0007669"/>
    <property type="project" value="InterPro"/>
</dbReference>
<dbReference type="PANTHER" id="PTHR45444:SF3">
    <property type="entry name" value="XANTHINE DEHYDROGENASE"/>
    <property type="match status" value="1"/>
</dbReference>
<dbReference type="InterPro" id="IPR036856">
    <property type="entry name" value="Ald_Oxase/Xan_DH_a/b_sf"/>
</dbReference>
<reference evidence="18" key="1">
    <citation type="submission" date="2021-01" db="EMBL/GenBank/DDBJ databases">
        <authorList>
            <person name="Corre E."/>
            <person name="Pelletier E."/>
            <person name="Niang G."/>
            <person name="Scheremetjew M."/>
            <person name="Finn R."/>
            <person name="Kale V."/>
            <person name="Holt S."/>
            <person name="Cochrane G."/>
            <person name="Meng A."/>
            <person name="Brown T."/>
            <person name="Cohen L."/>
        </authorList>
    </citation>
    <scope>NUCLEOTIDE SEQUENCE</scope>
    <source>
        <strain evidence="18">SL-175</strain>
    </source>
</reference>
<evidence type="ECO:0000256" key="7">
    <source>
        <dbReference type="ARBA" id="ARBA00022723"/>
    </source>
</evidence>
<dbReference type="SUPFAM" id="SSF54665">
    <property type="entry name" value="CO dehydrogenase molybdoprotein N-domain-like"/>
    <property type="match status" value="1"/>
</dbReference>
<dbReference type="GO" id="GO:0016491">
    <property type="term" value="F:oxidoreductase activity"/>
    <property type="evidence" value="ECO:0007669"/>
    <property type="project" value="UniProtKB-KW"/>
</dbReference>
<protein>
    <recommendedName>
        <fullName evidence="17">FAD-binding PCMH-type domain-containing protein</fullName>
    </recommendedName>
</protein>
<dbReference type="GO" id="GO:0005506">
    <property type="term" value="F:iron ion binding"/>
    <property type="evidence" value="ECO:0007669"/>
    <property type="project" value="InterPro"/>
</dbReference>
<keyword evidence="6" id="KW-0001">2Fe-2S</keyword>